<reference evidence="1" key="1">
    <citation type="submission" date="2023-07" db="EMBL/GenBank/DDBJ databases">
        <title>Black Yeasts Isolated from many extreme environments.</title>
        <authorList>
            <person name="Coleine C."/>
            <person name="Stajich J.E."/>
            <person name="Selbmann L."/>
        </authorList>
    </citation>
    <scope>NUCLEOTIDE SEQUENCE</scope>
    <source>
        <strain evidence="1">CCFEE 5485</strain>
    </source>
</reference>
<evidence type="ECO:0000313" key="1">
    <source>
        <dbReference type="EMBL" id="KAK3672719.1"/>
    </source>
</evidence>
<organism evidence="1 2">
    <name type="scientific">Recurvomyces mirabilis</name>
    <dbReference type="NCBI Taxonomy" id="574656"/>
    <lineage>
        <taxon>Eukaryota</taxon>
        <taxon>Fungi</taxon>
        <taxon>Dikarya</taxon>
        <taxon>Ascomycota</taxon>
        <taxon>Pezizomycotina</taxon>
        <taxon>Dothideomycetes</taxon>
        <taxon>Dothideomycetidae</taxon>
        <taxon>Mycosphaerellales</taxon>
        <taxon>Teratosphaeriaceae</taxon>
        <taxon>Recurvomyces</taxon>
    </lineage>
</organism>
<dbReference type="Proteomes" id="UP001274830">
    <property type="component" value="Unassembled WGS sequence"/>
</dbReference>
<gene>
    <name evidence="1" type="ORF">LTR78_007305</name>
</gene>
<dbReference type="EMBL" id="JAUTXT010000030">
    <property type="protein sequence ID" value="KAK3672719.1"/>
    <property type="molecule type" value="Genomic_DNA"/>
</dbReference>
<proteinExistence type="predicted"/>
<protein>
    <submittedName>
        <fullName evidence="1">Uncharacterized protein</fullName>
    </submittedName>
</protein>
<dbReference type="AlphaFoldDB" id="A0AAE0TVG0"/>
<accession>A0AAE0TVG0</accession>
<comment type="caution">
    <text evidence="1">The sequence shown here is derived from an EMBL/GenBank/DDBJ whole genome shotgun (WGS) entry which is preliminary data.</text>
</comment>
<name>A0AAE0TVG0_9PEZI</name>
<keyword evidence="2" id="KW-1185">Reference proteome</keyword>
<evidence type="ECO:0000313" key="2">
    <source>
        <dbReference type="Proteomes" id="UP001274830"/>
    </source>
</evidence>
<sequence length="213" mass="23937">MVAIEYADSTVFRFADLPRELRDEIYDFVFEMDMHTNVDLFKPKSAAPPWALIAVSRSLRDEAQAKSRTALREFWSTRVFEIFMGKEILDLSTQRDLAMRCHGLSSAGIRKLPLRIGGFLAPMPDVVVLATLKSQNNVQSVVWRRTDDPAGLKEEIAMTLGADFFARLMAVACCNELLPGTLPSLNIGCCVMIFCESLRMPPGSNVLKQWWSS</sequence>